<keyword evidence="20" id="KW-0234">DNA repair</keyword>
<reference evidence="28" key="1">
    <citation type="submission" date="2023-06" db="EMBL/GenBank/DDBJ databases">
        <authorList>
            <person name="Delattre M."/>
        </authorList>
    </citation>
    <scope>NUCLEOTIDE SEQUENCE</scope>
    <source>
        <strain evidence="28">AF72</strain>
    </source>
</reference>
<keyword evidence="5 23" id="KW-0813">Transport</keyword>
<evidence type="ECO:0000313" key="28">
    <source>
        <dbReference type="EMBL" id="CAJ0561085.1"/>
    </source>
</evidence>
<dbReference type="PANTHER" id="PTHR47642">
    <property type="entry name" value="ATP-DEPENDENT DNA HELICASE"/>
    <property type="match status" value="1"/>
</dbReference>
<dbReference type="GO" id="GO:0003677">
    <property type="term" value="F:DNA binding"/>
    <property type="evidence" value="ECO:0007669"/>
    <property type="project" value="UniProtKB-KW"/>
</dbReference>
<dbReference type="InterPro" id="IPR027417">
    <property type="entry name" value="P-loop_NTPase"/>
</dbReference>
<keyword evidence="13" id="KW-1133">Transmembrane helix</keyword>
<keyword evidence="9" id="KW-0378">Hydrolase</keyword>
<dbReference type="GO" id="GO:0097036">
    <property type="term" value="P:regulation of plasma membrane sterol distribution"/>
    <property type="evidence" value="ECO:0007669"/>
    <property type="project" value="UniProtKB-UniRule"/>
</dbReference>
<evidence type="ECO:0000256" key="6">
    <source>
        <dbReference type="ARBA" id="ARBA00022692"/>
    </source>
</evidence>
<dbReference type="GO" id="GO:0005789">
    <property type="term" value="C:endoplasmic reticulum membrane"/>
    <property type="evidence" value="ECO:0007669"/>
    <property type="project" value="UniProtKB-SubCell"/>
</dbReference>
<dbReference type="InterPro" id="IPR007290">
    <property type="entry name" value="Arv1"/>
</dbReference>
<evidence type="ECO:0000256" key="8">
    <source>
        <dbReference type="ARBA" id="ARBA00022763"/>
    </source>
</evidence>
<evidence type="ECO:0000256" key="19">
    <source>
        <dbReference type="ARBA" id="ARBA00023172"/>
    </source>
</evidence>
<feature type="domain" description="DNA helicase Pif1-like DEAD-box helicase" evidence="25">
    <location>
        <begin position="457"/>
        <end position="655"/>
    </location>
</feature>
<evidence type="ECO:0000256" key="23">
    <source>
        <dbReference type="RuleBase" id="RU368065"/>
    </source>
</evidence>
<dbReference type="CDD" id="cd18809">
    <property type="entry name" value="SF1_C_RecD"/>
    <property type="match status" value="1"/>
</dbReference>
<evidence type="ECO:0000256" key="17">
    <source>
        <dbReference type="ARBA" id="ARBA00023128"/>
    </source>
</evidence>
<dbReference type="PANTHER" id="PTHR47642:SF7">
    <property type="entry name" value="ATP-DEPENDENT DNA HELICASE PIF1"/>
    <property type="match status" value="1"/>
</dbReference>
<keyword evidence="22" id="KW-0539">Nucleus</keyword>
<dbReference type="Pfam" id="PF05970">
    <property type="entry name" value="PIF1"/>
    <property type="match status" value="1"/>
</dbReference>
<evidence type="ECO:0000259" key="26">
    <source>
        <dbReference type="Pfam" id="PF21530"/>
    </source>
</evidence>
<gene>
    <name evidence="28" type="ORF">MSPICULIGERA_LOCUS1725</name>
</gene>
<feature type="non-terminal residue" evidence="28">
    <location>
        <position position="1"/>
    </location>
</feature>
<evidence type="ECO:0000256" key="5">
    <source>
        <dbReference type="ARBA" id="ARBA00022448"/>
    </source>
</evidence>
<evidence type="ECO:0000256" key="21">
    <source>
        <dbReference type="ARBA" id="ARBA00023235"/>
    </source>
</evidence>
<dbReference type="InterPro" id="IPR010285">
    <property type="entry name" value="DNA_helicase_pif1-like_DEAD"/>
</dbReference>
<keyword evidence="12" id="KW-0067">ATP-binding</keyword>
<dbReference type="GO" id="GO:0005524">
    <property type="term" value="F:ATP binding"/>
    <property type="evidence" value="ECO:0007669"/>
    <property type="project" value="UniProtKB-KW"/>
</dbReference>
<feature type="region of interest" description="Disordered" evidence="24">
    <location>
        <begin position="393"/>
        <end position="442"/>
    </location>
</feature>
<dbReference type="AlphaFoldDB" id="A0AA36C7P7"/>
<dbReference type="GO" id="GO:0003678">
    <property type="term" value="F:DNA helicase activity"/>
    <property type="evidence" value="ECO:0007669"/>
    <property type="project" value="InterPro"/>
</dbReference>
<feature type="domain" description="PIF1/LRR1 pleckstrin homology" evidence="27">
    <location>
        <begin position="240"/>
        <end position="345"/>
    </location>
</feature>
<evidence type="ECO:0000259" key="27">
    <source>
        <dbReference type="Pfam" id="PF25344"/>
    </source>
</evidence>
<evidence type="ECO:0000313" key="29">
    <source>
        <dbReference type="Proteomes" id="UP001177023"/>
    </source>
</evidence>
<dbReference type="SUPFAM" id="SSF52540">
    <property type="entry name" value="P-loop containing nucleoside triphosphate hydrolases"/>
    <property type="match status" value="2"/>
</dbReference>
<comment type="subcellular location">
    <subcellularLocation>
        <location evidence="3 23">Endoplasmic reticulum membrane</location>
        <topology evidence="3 23">Multi-pass membrane protein</topology>
    </subcellularLocation>
    <subcellularLocation>
        <location evidence="2">Mitochondrion</location>
    </subcellularLocation>
    <subcellularLocation>
        <location evidence="1">Nucleus</location>
    </subcellularLocation>
</comment>
<keyword evidence="18" id="KW-0472">Membrane</keyword>
<accession>A0AA36C7P7</accession>
<feature type="domain" description="DNA helicase Pif1-like 2B" evidence="26">
    <location>
        <begin position="716"/>
        <end position="755"/>
    </location>
</feature>
<protein>
    <recommendedName>
        <fullName evidence="23">Protein ARV</fullName>
    </recommendedName>
</protein>
<evidence type="ECO:0000256" key="15">
    <source>
        <dbReference type="ARBA" id="ARBA00023098"/>
    </source>
</evidence>
<dbReference type="Pfam" id="PF21530">
    <property type="entry name" value="Pif1_2B_dom"/>
    <property type="match status" value="1"/>
</dbReference>
<dbReference type="HAMAP" id="MF_03176">
    <property type="entry name" value="PIF1"/>
    <property type="match status" value="1"/>
</dbReference>
<dbReference type="InterPro" id="IPR048293">
    <property type="entry name" value="PIF1_RRM3_pfh1"/>
</dbReference>
<name>A0AA36C7P7_9BILA</name>
<dbReference type="Proteomes" id="UP001177023">
    <property type="component" value="Unassembled WGS sequence"/>
</dbReference>
<evidence type="ECO:0000256" key="7">
    <source>
        <dbReference type="ARBA" id="ARBA00022741"/>
    </source>
</evidence>
<evidence type="ECO:0000256" key="10">
    <source>
        <dbReference type="ARBA" id="ARBA00022806"/>
    </source>
</evidence>
<evidence type="ECO:0000256" key="9">
    <source>
        <dbReference type="ARBA" id="ARBA00022801"/>
    </source>
</evidence>
<keyword evidence="16" id="KW-0238">DNA-binding</keyword>
<keyword evidence="14 23" id="KW-0445">Lipid transport</keyword>
<keyword evidence="7" id="KW-0547">Nucleotide-binding</keyword>
<evidence type="ECO:0000256" key="16">
    <source>
        <dbReference type="ARBA" id="ARBA00023125"/>
    </source>
</evidence>
<dbReference type="Pfam" id="PF04161">
    <property type="entry name" value="Arv1"/>
    <property type="match status" value="1"/>
</dbReference>
<keyword evidence="6" id="KW-0812">Transmembrane</keyword>
<comment type="similarity">
    <text evidence="4 23">Belongs to the ARV1 family.</text>
</comment>
<evidence type="ECO:0000256" key="11">
    <source>
        <dbReference type="ARBA" id="ARBA00022824"/>
    </source>
</evidence>
<keyword evidence="8" id="KW-0227">DNA damage</keyword>
<evidence type="ECO:0000256" key="14">
    <source>
        <dbReference type="ARBA" id="ARBA00023055"/>
    </source>
</evidence>
<dbReference type="InterPro" id="IPR051055">
    <property type="entry name" value="PIF1_helicase"/>
</dbReference>
<dbReference type="EMBL" id="CATQJA010000527">
    <property type="protein sequence ID" value="CAJ0561085.1"/>
    <property type="molecule type" value="Genomic_DNA"/>
</dbReference>
<evidence type="ECO:0000256" key="22">
    <source>
        <dbReference type="ARBA" id="ARBA00023242"/>
    </source>
</evidence>
<dbReference type="GO" id="GO:0005634">
    <property type="term" value="C:nucleus"/>
    <property type="evidence" value="ECO:0007669"/>
    <property type="project" value="UniProtKB-SubCell"/>
</dbReference>
<keyword evidence="17" id="KW-0496">Mitochondrion</keyword>
<evidence type="ECO:0000256" key="18">
    <source>
        <dbReference type="ARBA" id="ARBA00023136"/>
    </source>
</evidence>
<dbReference type="GO" id="GO:0006310">
    <property type="term" value="P:DNA recombination"/>
    <property type="evidence" value="ECO:0007669"/>
    <property type="project" value="UniProtKB-KW"/>
</dbReference>
<sequence length="895" mass="99147">MAEKPSTSRVCVHCQKPTETLYKTYSSFIRMTECEQCKRPVDSYMECDNVLVVIDLALQYPSAYRHILYNKGISHFPRLLTILLFCGAYEKWIENRTDQLQIFDLEWRFYLCLIESGLEMLGFVLLALCMEYCMNGSLKRADFVAKSTVAGFYGRVCVVLSIIFRLYSESSYRILMHLFLFLSHYQICRALHPTLTAVVPALFVLTTTLLTHPMSDSEDERQQENEAPEPSPSNRNYCYSLECAVRIESTSSGLRRGAVQSKSAIVTVGRNAERKIVLQIEIRANGRGAPAVSSYELKDCVVHEKTVSQGKGGIEIPARHLSIHLSNCAPRKLNVFLKSLAAKIQLMAAERKGPTTPIAVHRQRLLTGGLPDIFTKLSPLTVGEIRKVRSMRGIESPLARKRPAPSDSATTPSRTPKRPSLAPSRSSPRFRRSEGATPSRPRIAAVNPAAALDRVVLSAEQKMVVRKVVEGRKSVFFTGSAGTGKSLVLRRIIEMLPATTTVVTAATGVAACQLGGTTLHSFAGFGVGGIPKEDCLRIVEKKKQALQAWKQITHLVIDEISMVDADYFTCLEYVARKVRCPNDRPVVFGGIQLVITGDFLQLPPVVPRGQEPKFCFESPAWNVAVQTTILLKQVRRQDDAAFVRVLNEIRVGRCPAWVSHTMRETRKTVLPATVTATRLCTHSADAEAINRASLQNLNGLEKTFHAEDSEQFTESATGLVSKRLILKQNAQVMLTKNLDLARGLSNGARGVVTGFAGNGFPLVRFLAGDGEPIEIRPVRFQLRSSNNSDLPAIRRQLPLQLAWAISIHKSQGLTLDAVEVDLQKVFAEGQAYVALSRARSLPALKVTGFDGECVRASKKVVDYYESLENANDAEDEEIFPVRPIAAGPKRTRLSF</sequence>
<keyword evidence="10" id="KW-0347">Helicase</keyword>
<dbReference type="GO" id="GO:0000723">
    <property type="term" value="P:telomere maintenance"/>
    <property type="evidence" value="ECO:0007669"/>
    <property type="project" value="InterPro"/>
</dbReference>
<keyword evidence="15 23" id="KW-0443">Lipid metabolism</keyword>
<dbReference type="GO" id="GO:0016787">
    <property type="term" value="F:hydrolase activity"/>
    <property type="evidence" value="ECO:0007669"/>
    <property type="project" value="UniProtKB-KW"/>
</dbReference>
<proteinExistence type="inferred from homology"/>
<evidence type="ECO:0000256" key="24">
    <source>
        <dbReference type="SAM" id="MobiDB-lite"/>
    </source>
</evidence>
<keyword evidence="21" id="KW-0413">Isomerase</keyword>
<keyword evidence="19" id="KW-0233">DNA recombination</keyword>
<evidence type="ECO:0000256" key="3">
    <source>
        <dbReference type="ARBA" id="ARBA00004477"/>
    </source>
</evidence>
<keyword evidence="11 23" id="KW-0256">Endoplasmic reticulum</keyword>
<dbReference type="Gene3D" id="3.40.50.300">
    <property type="entry name" value="P-loop containing nucleotide triphosphate hydrolases"/>
    <property type="match status" value="2"/>
</dbReference>
<keyword evidence="29" id="KW-1185">Reference proteome</keyword>
<dbReference type="InterPro" id="IPR057437">
    <property type="entry name" value="PIF1/LRR1_PH"/>
</dbReference>
<dbReference type="GO" id="GO:0016125">
    <property type="term" value="P:sterol metabolic process"/>
    <property type="evidence" value="ECO:0007669"/>
    <property type="project" value="UniProtKB-UniRule"/>
</dbReference>
<dbReference type="GO" id="GO:0005739">
    <property type="term" value="C:mitochondrion"/>
    <property type="evidence" value="ECO:0007669"/>
    <property type="project" value="UniProtKB-SubCell"/>
</dbReference>
<feature type="compositionally biased region" description="Low complexity" evidence="24">
    <location>
        <begin position="418"/>
        <end position="427"/>
    </location>
</feature>
<dbReference type="GO" id="GO:0006281">
    <property type="term" value="P:DNA repair"/>
    <property type="evidence" value="ECO:0007669"/>
    <property type="project" value="UniProtKB-KW"/>
</dbReference>
<comment type="caution">
    <text evidence="28">The sequence shown here is derived from an EMBL/GenBank/DDBJ whole genome shotgun (WGS) entry which is preliminary data.</text>
</comment>
<evidence type="ECO:0000256" key="1">
    <source>
        <dbReference type="ARBA" id="ARBA00004123"/>
    </source>
</evidence>
<dbReference type="CDD" id="cd18037">
    <property type="entry name" value="DEXSc_Pif1_like"/>
    <property type="match status" value="1"/>
</dbReference>
<dbReference type="GO" id="GO:0032366">
    <property type="term" value="P:intracellular sterol transport"/>
    <property type="evidence" value="ECO:0007669"/>
    <property type="project" value="UniProtKB-UniRule"/>
</dbReference>
<dbReference type="Pfam" id="PF25344">
    <property type="entry name" value="PH_LRR1"/>
    <property type="match status" value="1"/>
</dbReference>
<dbReference type="InterPro" id="IPR049163">
    <property type="entry name" value="Pif1-like_2B_dom"/>
</dbReference>
<organism evidence="28 29">
    <name type="scientific">Mesorhabditis spiculigera</name>
    <dbReference type="NCBI Taxonomy" id="96644"/>
    <lineage>
        <taxon>Eukaryota</taxon>
        <taxon>Metazoa</taxon>
        <taxon>Ecdysozoa</taxon>
        <taxon>Nematoda</taxon>
        <taxon>Chromadorea</taxon>
        <taxon>Rhabditida</taxon>
        <taxon>Rhabditina</taxon>
        <taxon>Rhabditomorpha</taxon>
        <taxon>Rhabditoidea</taxon>
        <taxon>Rhabditidae</taxon>
        <taxon>Mesorhabditinae</taxon>
        <taxon>Mesorhabditis</taxon>
    </lineage>
</organism>
<evidence type="ECO:0000256" key="13">
    <source>
        <dbReference type="ARBA" id="ARBA00022989"/>
    </source>
</evidence>
<evidence type="ECO:0000256" key="2">
    <source>
        <dbReference type="ARBA" id="ARBA00004173"/>
    </source>
</evidence>
<evidence type="ECO:0000259" key="25">
    <source>
        <dbReference type="Pfam" id="PF05970"/>
    </source>
</evidence>
<evidence type="ECO:0000256" key="4">
    <source>
        <dbReference type="ARBA" id="ARBA00009187"/>
    </source>
</evidence>
<evidence type="ECO:0000256" key="12">
    <source>
        <dbReference type="ARBA" id="ARBA00022840"/>
    </source>
</evidence>
<evidence type="ECO:0000256" key="20">
    <source>
        <dbReference type="ARBA" id="ARBA00023204"/>
    </source>
</evidence>
<comment type="function">
    <text evidence="23">Mediator of sterol homeostasis involved in sterol uptake, trafficking and distribution into membranes.</text>
</comment>
<feature type="region of interest" description="Disordered" evidence="24">
    <location>
        <begin position="214"/>
        <end position="234"/>
    </location>
</feature>